<dbReference type="KEGG" id="fcy:FRACYDRAFT_271087"/>
<dbReference type="OrthoDB" id="44826at2759"/>
<evidence type="ECO:0000313" key="2">
    <source>
        <dbReference type="Proteomes" id="UP000095751"/>
    </source>
</evidence>
<gene>
    <name evidence="1" type="ORF">FRACYDRAFT_271087</name>
</gene>
<evidence type="ECO:0000313" key="1">
    <source>
        <dbReference type="EMBL" id="OEU10615.1"/>
    </source>
</evidence>
<sequence>MCINRMFGTRVATMELQGKLESEYRRVSKMNRNEFGSKNWTAYHVRFSEMQALQAGSGLLFERLSEKWQNKKVNPSPPYKMRDEACPEEYLNYLFRDDELVPDILDLR</sequence>
<name>A0A1E7EXS5_9STRA</name>
<organism evidence="1 2">
    <name type="scientific">Fragilariopsis cylindrus CCMP1102</name>
    <dbReference type="NCBI Taxonomy" id="635003"/>
    <lineage>
        <taxon>Eukaryota</taxon>
        <taxon>Sar</taxon>
        <taxon>Stramenopiles</taxon>
        <taxon>Ochrophyta</taxon>
        <taxon>Bacillariophyta</taxon>
        <taxon>Bacillariophyceae</taxon>
        <taxon>Bacillariophycidae</taxon>
        <taxon>Bacillariales</taxon>
        <taxon>Bacillariaceae</taxon>
        <taxon>Fragilariopsis</taxon>
    </lineage>
</organism>
<dbReference type="EMBL" id="KV784371">
    <property type="protein sequence ID" value="OEU10615.1"/>
    <property type="molecule type" value="Genomic_DNA"/>
</dbReference>
<keyword evidence="2" id="KW-1185">Reference proteome</keyword>
<dbReference type="InParanoid" id="A0A1E7EXS5"/>
<protein>
    <submittedName>
        <fullName evidence="1">Uncharacterized protein</fullName>
    </submittedName>
</protein>
<accession>A0A1E7EXS5</accession>
<reference evidence="1 2" key="1">
    <citation type="submission" date="2016-09" db="EMBL/GenBank/DDBJ databases">
        <title>Extensive genetic diversity and differential bi-allelic expression allows diatom success in the polar Southern Ocean.</title>
        <authorList>
            <consortium name="DOE Joint Genome Institute"/>
            <person name="Mock T."/>
            <person name="Otillar R.P."/>
            <person name="Strauss J."/>
            <person name="Dupont C."/>
            <person name="Frickenhaus S."/>
            <person name="Maumus F."/>
            <person name="Mcmullan M."/>
            <person name="Sanges R."/>
            <person name="Schmutz J."/>
            <person name="Toseland A."/>
            <person name="Valas R."/>
            <person name="Veluchamy A."/>
            <person name="Ward B.J."/>
            <person name="Allen A."/>
            <person name="Barry K."/>
            <person name="Falciatore A."/>
            <person name="Ferrante M."/>
            <person name="Fortunato A.E."/>
            <person name="Gloeckner G."/>
            <person name="Gruber A."/>
            <person name="Hipkin R."/>
            <person name="Janech M."/>
            <person name="Kroth P."/>
            <person name="Leese F."/>
            <person name="Lindquist E."/>
            <person name="Lyon B.R."/>
            <person name="Martin J."/>
            <person name="Mayer C."/>
            <person name="Parker M."/>
            <person name="Quesneville H."/>
            <person name="Raymond J."/>
            <person name="Uhlig C."/>
            <person name="Valentin K.U."/>
            <person name="Worden A.Z."/>
            <person name="Armbrust E.V."/>
            <person name="Bowler C."/>
            <person name="Green B."/>
            <person name="Moulton V."/>
            <person name="Van Oosterhout C."/>
            <person name="Grigoriev I."/>
        </authorList>
    </citation>
    <scope>NUCLEOTIDE SEQUENCE [LARGE SCALE GENOMIC DNA]</scope>
    <source>
        <strain evidence="1 2">CCMP1102</strain>
    </source>
</reference>
<dbReference type="AlphaFoldDB" id="A0A1E7EXS5"/>
<dbReference type="Proteomes" id="UP000095751">
    <property type="component" value="Unassembled WGS sequence"/>
</dbReference>
<proteinExistence type="predicted"/>